<evidence type="ECO:0000313" key="3">
    <source>
        <dbReference type="Proteomes" id="UP000324222"/>
    </source>
</evidence>
<reference evidence="2" key="1">
    <citation type="submission" date="2019-05" db="EMBL/GenBank/DDBJ databases">
        <title>Another draft genome of Portunus trituberculatus and its Hox gene families provides insights of decapod evolution.</title>
        <authorList>
            <person name="Jeong J.-H."/>
            <person name="Song I."/>
            <person name="Kim S."/>
            <person name="Choi T."/>
            <person name="Kim D."/>
            <person name="Ryu S."/>
            <person name="Kim W."/>
        </authorList>
    </citation>
    <scope>NUCLEOTIDE SEQUENCE [LARGE SCALE GENOMIC DNA]</scope>
    <source>
        <tissue evidence="2">Muscle</tissue>
    </source>
</reference>
<comment type="caution">
    <text evidence="2">The sequence shown here is derived from an EMBL/GenBank/DDBJ whole genome shotgun (WGS) entry which is preliminary data.</text>
</comment>
<proteinExistence type="predicted"/>
<dbReference type="AlphaFoldDB" id="A0A5B7EDP7"/>
<keyword evidence="3" id="KW-1185">Reference proteome</keyword>
<dbReference type="EMBL" id="VSRR010002371">
    <property type="protein sequence ID" value="MPC31113.1"/>
    <property type="molecule type" value="Genomic_DNA"/>
</dbReference>
<evidence type="ECO:0000256" key="1">
    <source>
        <dbReference type="SAM" id="MobiDB-lite"/>
    </source>
</evidence>
<feature type="region of interest" description="Disordered" evidence="1">
    <location>
        <begin position="52"/>
        <end position="119"/>
    </location>
</feature>
<evidence type="ECO:0000313" key="2">
    <source>
        <dbReference type="EMBL" id="MPC31113.1"/>
    </source>
</evidence>
<protein>
    <submittedName>
        <fullName evidence="2">Uncharacterized protein</fullName>
    </submittedName>
</protein>
<gene>
    <name evidence="2" type="ORF">E2C01_024392</name>
</gene>
<name>A0A5B7EDP7_PORTR</name>
<feature type="compositionally biased region" description="Pro residues" evidence="1">
    <location>
        <begin position="69"/>
        <end position="88"/>
    </location>
</feature>
<accession>A0A5B7EDP7</accession>
<sequence>MYEFKTLRKITQSNFKTLRRYVPVYVRGIIDLQQRLGPQTKAHHYTFSRCTKRQRWGGNGGCGDSLYLPPSPPSSPHPLTQPPEPPQPSHVAVPRPSSGPSAPPSSPARMNTVTMPPAR</sequence>
<organism evidence="2 3">
    <name type="scientific">Portunus trituberculatus</name>
    <name type="common">Swimming crab</name>
    <name type="synonym">Neptunus trituberculatus</name>
    <dbReference type="NCBI Taxonomy" id="210409"/>
    <lineage>
        <taxon>Eukaryota</taxon>
        <taxon>Metazoa</taxon>
        <taxon>Ecdysozoa</taxon>
        <taxon>Arthropoda</taxon>
        <taxon>Crustacea</taxon>
        <taxon>Multicrustacea</taxon>
        <taxon>Malacostraca</taxon>
        <taxon>Eumalacostraca</taxon>
        <taxon>Eucarida</taxon>
        <taxon>Decapoda</taxon>
        <taxon>Pleocyemata</taxon>
        <taxon>Brachyura</taxon>
        <taxon>Eubrachyura</taxon>
        <taxon>Portunoidea</taxon>
        <taxon>Portunidae</taxon>
        <taxon>Portuninae</taxon>
        <taxon>Portunus</taxon>
    </lineage>
</organism>
<dbReference type="Proteomes" id="UP000324222">
    <property type="component" value="Unassembled WGS sequence"/>
</dbReference>